<evidence type="ECO:0000256" key="6">
    <source>
        <dbReference type="ARBA" id="ARBA00022723"/>
    </source>
</evidence>
<dbReference type="PANTHER" id="PTHR43668:SF2">
    <property type="entry name" value="ALLANTOINASE"/>
    <property type="match status" value="1"/>
</dbReference>
<dbReference type="SUPFAM" id="SSF51338">
    <property type="entry name" value="Composite domain of metallo-dependent hydrolases"/>
    <property type="match status" value="1"/>
</dbReference>
<keyword evidence="7" id="KW-0378">Hydrolase</keyword>
<gene>
    <name evidence="10" type="ORF">VIN7_7843</name>
</gene>
<comment type="similarity">
    <text evidence="3">Belongs to the metallo-dependent hydrolases superfamily. Allantoinase family.</text>
</comment>
<dbReference type="SUPFAM" id="SSF51556">
    <property type="entry name" value="Metallo-dependent hydrolases"/>
    <property type="match status" value="1"/>
</dbReference>
<dbReference type="PANTHER" id="PTHR43668">
    <property type="entry name" value="ALLANTOINASE"/>
    <property type="match status" value="1"/>
</dbReference>
<evidence type="ECO:0000256" key="4">
    <source>
        <dbReference type="ARBA" id="ARBA00011881"/>
    </source>
</evidence>
<evidence type="ECO:0000256" key="8">
    <source>
        <dbReference type="ARBA" id="ARBA00022833"/>
    </source>
</evidence>
<dbReference type="Gene3D" id="3.20.20.140">
    <property type="entry name" value="Metal-dependent hydrolases"/>
    <property type="match status" value="1"/>
</dbReference>
<dbReference type="InterPro" id="IPR032466">
    <property type="entry name" value="Metal_Hydrolase"/>
</dbReference>
<dbReference type="InterPro" id="IPR017593">
    <property type="entry name" value="Allantoinase"/>
</dbReference>
<dbReference type="GO" id="GO:0005737">
    <property type="term" value="C:cytoplasm"/>
    <property type="evidence" value="ECO:0007669"/>
    <property type="project" value="TreeGrafter"/>
</dbReference>
<evidence type="ECO:0000313" key="10">
    <source>
        <dbReference type="EMBL" id="EHN01835.1"/>
    </source>
</evidence>
<dbReference type="PROSITE" id="PS00482">
    <property type="entry name" value="DIHYDROOROTASE_1"/>
    <property type="match status" value="1"/>
</dbReference>
<dbReference type="InterPro" id="IPR006680">
    <property type="entry name" value="Amidohydro-rel"/>
</dbReference>
<dbReference type="EC" id="3.5.2.5" evidence="5"/>
<protein>
    <recommendedName>
        <fullName evidence="5">allantoinase</fullName>
        <ecNumber evidence="5">3.5.2.5</ecNumber>
    </recommendedName>
</protein>
<dbReference type="PhylomeDB" id="H0GWH4"/>
<dbReference type="EMBL" id="AGVY01000261">
    <property type="protein sequence ID" value="EHN01835.1"/>
    <property type="molecule type" value="Genomic_DNA"/>
</dbReference>
<dbReference type="NCBIfam" id="TIGR03178">
    <property type="entry name" value="allantoinase"/>
    <property type="match status" value="1"/>
</dbReference>
<proteinExistence type="inferred from homology"/>
<dbReference type="Proteomes" id="UP000009009">
    <property type="component" value="Unassembled WGS sequence"/>
</dbReference>
<comment type="cofactor">
    <cofactor evidence="1">
        <name>Zn(2+)</name>
        <dbReference type="ChEBI" id="CHEBI:29105"/>
    </cofactor>
</comment>
<dbReference type="GO" id="GO:0004038">
    <property type="term" value="F:allantoinase activity"/>
    <property type="evidence" value="ECO:0007669"/>
    <property type="project" value="UniProtKB-EC"/>
</dbReference>
<comment type="caution">
    <text evidence="10">The sequence shown here is derived from an EMBL/GenBank/DDBJ whole genome shotgun (WGS) entry which is preliminary data.</text>
</comment>
<comment type="subunit">
    <text evidence="4">Homotetramer.</text>
</comment>
<dbReference type="FunFam" id="3.20.20.140:FF:000097">
    <property type="entry name" value="Dal1p"/>
    <property type="match status" value="1"/>
</dbReference>
<dbReference type="GO" id="GO:0050897">
    <property type="term" value="F:cobalt ion binding"/>
    <property type="evidence" value="ECO:0007669"/>
    <property type="project" value="InterPro"/>
</dbReference>
<organism evidence="10 11">
    <name type="scientific">Saccharomyces cerevisiae x Saccharomyces kudriavzevii (strain VIN7)</name>
    <name type="common">Yeast</name>
    <dbReference type="NCBI Taxonomy" id="1095631"/>
    <lineage>
        <taxon>Eukaryota</taxon>
        <taxon>Fungi</taxon>
        <taxon>Dikarya</taxon>
        <taxon>Ascomycota</taxon>
        <taxon>Saccharomycotina</taxon>
        <taxon>Saccharomycetes</taxon>
        <taxon>Saccharomycetales</taxon>
        <taxon>Saccharomycetaceae</taxon>
        <taxon>Saccharomyces</taxon>
    </lineage>
</organism>
<evidence type="ECO:0000256" key="7">
    <source>
        <dbReference type="ARBA" id="ARBA00022801"/>
    </source>
</evidence>
<accession>H0GWH4</accession>
<comment type="pathway">
    <text evidence="2">Nitrogen metabolism; (S)-allantoin degradation; allantoate from (S)-allantoin: step 1/1.</text>
</comment>
<dbReference type="CDD" id="cd01315">
    <property type="entry name" value="L-HYD_ALN"/>
    <property type="match status" value="1"/>
</dbReference>
<dbReference type="HOGENOM" id="CLU_015572_4_0_1"/>
<dbReference type="GO" id="GO:0008270">
    <property type="term" value="F:zinc ion binding"/>
    <property type="evidence" value="ECO:0007669"/>
    <property type="project" value="InterPro"/>
</dbReference>
<evidence type="ECO:0000313" key="11">
    <source>
        <dbReference type="Proteomes" id="UP000009009"/>
    </source>
</evidence>
<dbReference type="InterPro" id="IPR002195">
    <property type="entry name" value="Dihydroorotase_CS"/>
</dbReference>
<keyword evidence="8" id="KW-0862">Zinc</keyword>
<keyword evidence="6" id="KW-0479">Metal-binding</keyword>
<reference evidence="10 11" key="1">
    <citation type="journal article" date="2012" name="FEMS Yeast Res.">
        <title>The genome sequence of the wine yeast VIN7 reveals an allotriploid hybrid genome with Saccharomyces cerevisiae and Saccharomyces kudriavzevii origins.</title>
        <authorList>
            <person name="Borneman A.R."/>
            <person name="Desany B.A."/>
            <person name="Riches D."/>
            <person name="Affourtit J.P."/>
            <person name="Forgan A.H."/>
            <person name="Pretorius I.S."/>
            <person name="Egholm M."/>
            <person name="Chambers P.J."/>
        </authorList>
    </citation>
    <scope>NUCLEOTIDE SEQUENCE [LARGE SCALE GENOMIC DNA]</scope>
    <source>
        <strain evidence="10 11">VIN7</strain>
    </source>
</reference>
<dbReference type="InterPro" id="IPR011059">
    <property type="entry name" value="Metal-dep_hydrolase_composite"/>
</dbReference>
<evidence type="ECO:0000259" key="9">
    <source>
        <dbReference type="Pfam" id="PF01979"/>
    </source>
</evidence>
<evidence type="ECO:0000256" key="2">
    <source>
        <dbReference type="ARBA" id="ARBA00004968"/>
    </source>
</evidence>
<feature type="domain" description="Amidohydrolase-related" evidence="9">
    <location>
        <begin position="61"/>
        <end position="439"/>
    </location>
</feature>
<dbReference type="OrthoDB" id="10258955at2759"/>
<dbReference type="InterPro" id="IPR018228">
    <property type="entry name" value="DNase_TatD-rel_CS"/>
</dbReference>
<sequence length="460" mass="50358">MPINAIASNNAIINGANKPATIVYSTESGTILEVLEDLVILDKTEITKYQIHTLEDVSPSTLLPGLVDSHVHLNEPGRTSWEGFETGTQAAISGGVTTVIDMPLNAIPPTTNVENFKVKLEAAQGQMWCDVGFWGGLVPHNLSDLVPLVKAGVRGFKGFLLDSGVEEFPPIGKEYIKKALRILGKENTMMMFHAELPTVDDEQQQHEDDHREYSSFLSSRPDSFEIDAINLILECLRTMDGPVPPVHIVHLASMKAVPLIREARASGLPITTETCFHYLCIAAEQIPDGATYFKCCPPIRSEFNRQGLWDALYEGVITSVVSDHSPCTPELKNLPKGDFFDSWGGIASVGLGLPLMFTQDCSLVEIVTWCCEKTSKQVGLFHQKGAIAPGYDADLVVFDTKSEHVITNSSVYFKNKLTAYNGMVVKGTVLKTILRGQVVYTKANGVTKAPLGKTLLDPRR</sequence>
<dbReference type="UniPathway" id="UPA00395">
    <property type="reaction ID" value="UER00653"/>
</dbReference>
<evidence type="ECO:0000256" key="1">
    <source>
        <dbReference type="ARBA" id="ARBA00001947"/>
    </source>
</evidence>
<evidence type="ECO:0000256" key="3">
    <source>
        <dbReference type="ARBA" id="ARBA00010368"/>
    </source>
</evidence>
<dbReference type="Gene3D" id="2.30.40.10">
    <property type="entry name" value="Urease, subunit C, domain 1"/>
    <property type="match status" value="1"/>
</dbReference>
<name>H0GWH4_SACCK</name>
<keyword evidence="11" id="KW-1185">Reference proteome</keyword>
<dbReference type="GO" id="GO:0000256">
    <property type="term" value="P:allantoin catabolic process"/>
    <property type="evidence" value="ECO:0007669"/>
    <property type="project" value="UniProtKB-UniPathway"/>
</dbReference>
<dbReference type="InterPro" id="IPR050138">
    <property type="entry name" value="DHOase/Allantoinase_Hydrolase"/>
</dbReference>
<dbReference type="Pfam" id="PF01979">
    <property type="entry name" value="Amidohydro_1"/>
    <property type="match status" value="1"/>
</dbReference>
<dbReference type="PROSITE" id="PS01137">
    <property type="entry name" value="TATD_1"/>
    <property type="match status" value="1"/>
</dbReference>
<dbReference type="AlphaFoldDB" id="H0GWH4"/>
<dbReference type="FunFam" id="2.30.40.10:FF:000028">
    <property type="entry name" value="Dal1p"/>
    <property type="match status" value="1"/>
</dbReference>
<dbReference type="GO" id="GO:0006145">
    <property type="term" value="P:purine nucleobase catabolic process"/>
    <property type="evidence" value="ECO:0007669"/>
    <property type="project" value="TreeGrafter"/>
</dbReference>
<evidence type="ECO:0000256" key="5">
    <source>
        <dbReference type="ARBA" id="ARBA00012863"/>
    </source>
</evidence>